<keyword evidence="8" id="KW-0808">Transferase</keyword>
<keyword evidence="7" id="KW-0288">FMN</keyword>
<dbReference type="Pfam" id="PF01687">
    <property type="entry name" value="Flavokinase"/>
    <property type="match status" value="1"/>
</dbReference>
<evidence type="ECO:0000256" key="5">
    <source>
        <dbReference type="ARBA" id="ARBA00017394"/>
    </source>
</evidence>
<dbReference type="Proteomes" id="UP000034182">
    <property type="component" value="Unassembled WGS sequence"/>
</dbReference>
<dbReference type="GO" id="GO:0008531">
    <property type="term" value="F:riboflavin kinase activity"/>
    <property type="evidence" value="ECO:0007669"/>
    <property type="project" value="UniProtKB-EC"/>
</dbReference>
<dbReference type="EC" id="2.7.1.26" evidence="4"/>
<keyword evidence="10 16" id="KW-0418">Kinase</keyword>
<dbReference type="GO" id="GO:0005524">
    <property type="term" value="F:ATP binding"/>
    <property type="evidence" value="ECO:0007669"/>
    <property type="project" value="UniProtKB-KW"/>
</dbReference>
<dbReference type="GO" id="GO:0009398">
    <property type="term" value="P:FMN biosynthetic process"/>
    <property type="evidence" value="ECO:0007669"/>
    <property type="project" value="UniProtKB-UniPathway"/>
</dbReference>
<accession>A0A0G2EU67</accession>
<feature type="domain" description="Riboflavin kinase" evidence="15">
    <location>
        <begin position="17"/>
        <end position="211"/>
    </location>
</feature>
<evidence type="ECO:0000256" key="4">
    <source>
        <dbReference type="ARBA" id="ARBA00012105"/>
    </source>
</evidence>
<feature type="compositionally biased region" description="Low complexity" evidence="14">
    <location>
        <begin position="122"/>
        <end position="132"/>
    </location>
</feature>
<evidence type="ECO:0000313" key="16">
    <source>
        <dbReference type="EMBL" id="KKY25769.1"/>
    </source>
</evidence>
<evidence type="ECO:0000256" key="2">
    <source>
        <dbReference type="ARBA" id="ARBA00005201"/>
    </source>
</evidence>
<reference evidence="16 17" key="1">
    <citation type="submission" date="2015-03" db="EMBL/GenBank/DDBJ databases">
        <authorList>
            <person name="Morales-Cruz A."/>
            <person name="Amrine K.C."/>
            <person name="Cantu D."/>
        </authorList>
    </citation>
    <scope>NUCLEOTIDE SEQUENCE [LARGE SCALE GENOMIC DNA]</scope>
    <source>
        <strain evidence="16">DS831</strain>
    </source>
</reference>
<evidence type="ECO:0000256" key="8">
    <source>
        <dbReference type="ARBA" id="ARBA00022679"/>
    </source>
</evidence>
<protein>
    <recommendedName>
        <fullName evidence="5">Riboflavin kinase</fullName>
        <ecNumber evidence="4">2.7.1.26</ecNumber>
    </recommendedName>
    <alternativeName>
        <fullName evidence="12">Flavin mononucleotide kinase 1</fullName>
    </alternativeName>
</protein>
<evidence type="ECO:0000256" key="11">
    <source>
        <dbReference type="ARBA" id="ARBA00022840"/>
    </source>
</evidence>
<evidence type="ECO:0000256" key="12">
    <source>
        <dbReference type="ARBA" id="ARBA00029960"/>
    </source>
</evidence>
<organism evidence="16 17">
    <name type="scientific">Diplodia seriata</name>
    <dbReference type="NCBI Taxonomy" id="420778"/>
    <lineage>
        <taxon>Eukaryota</taxon>
        <taxon>Fungi</taxon>
        <taxon>Dikarya</taxon>
        <taxon>Ascomycota</taxon>
        <taxon>Pezizomycotina</taxon>
        <taxon>Dothideomycetes</taxon>
        <taxon>Dothideomycetes incertae sedis</taxon>
        <taxon>Botryosphaeriales</taxon>
        <taxon>Botryosphaeriaceae</taxon>
        <taxon>Diplodia</taxon>
    </lineage>
</organism>
<evidence type="ECO:0000256" key="13">
    <source>
        <dbReference type="ARBA" id="ARBA00047880"/>
    </source>
</evidence>
<evidence type="ECO:0000256" key="7">
    <source>
        <dbReference type="ARBA" id="ARBA00022643"/>
    </source>
</evidence>
<feature type="region of interest" description="Disordered" evidence="14">
    <location>
        <begin position="78"/>
        <end position="100"/>
    </location>
</feature>
<dbReference type="UniPathway" id="UPA00276">
    <property type="reaction ID" value="UER00406"/>
</dbReference>
<evidence type="ECO:0000259" key="15">
    <source>
        <dbReference type="SMART" id="SM00904"/>
    </source>
</evidence>
<evidence type="ECO:0000256" key="10">
    <source>
        <dbReference type="ARBA" id="ARBA00022777"/>
    </source>
</evidence>
<dbReference type="PANTHER" id="PTHR22749">
    <property type="entry name" value="RIBOFLAVIN KINASE/FMN ADENYLYLTRANSFERASE"/>
    <property type="match status" value="1"/>
</dbReference>
<keyword evidence="9" id="KW-0547">Nucleotide-binding</keyword>
<comment type="catalytic activity">
    <reaction evidence="13">
        <text>riboflavin + ATP = FMN + ADP + H(+)</text>
        <dbReference type="Rhea" id="RHEA:14357"/>
        <dbReference type="ChEBI" id="CHEBI:15378"/>
        <dbReference type="ChEBI" id="CHEBI:30616"/>
        <dbReference type="ChEBI" id="CHEBI:57986"/>
        <dbReference type="ChEBI" id="CHEBI:58210"/>
        <dbReference type="ChEBI" id="CHEBI:456216"/>
        <dbReference type="EC" id="2.7.1.26"/>
    </reaction>
</comment>
<dbReference type="InterPro" id="IPR023465">
    <property type="entry name" value="Riboflavin_kinase_dom_sf"/>
</dbReference>
<name>A0A0G2EU67_9PEZI</name>
<evidence type="ECO:0000256" key="9">
    <source>
        <dbReference type="ARBA" id="ARBA00022741"/>
    </source>
</evidence>
<dbReference type="PANTHER" id="PTHR22749:SF6">
    <property type="entry name" value="RIBOFLAVIN KINASE"/>
    <property type="match status" value="1"/>
</dbReference>
<evidence type="ECO:0000256" key="3">
    <source>
        <dbReference type="ARBA" id="ARBA00010108"/>
    </source>
</evidence>
<feature type="compositionally biased region" description="Low complexity" evidence="14">
    <location>
        <begin position="80"/>
        <end position="100"/>
    </location>
</feature>
<dbReference type="GO" id="GO:0005739">
    <property type="term" value="C:mitochondrion"/>
    <property type="evidence" value="ECO:0007669"/>
    <property type="project" value="TreeGrafter"/>
</dbReference>
<feature type="region of interest" description="Disordered" evidence="14">
    <location>
        <begin position="1"/>
        <end position="22"/>
    </location>
</feature>
<dbReference type="SMART" id="SM00904">
    <property type="entry name" value="Flavokinase"/>
    <property type="match status" value="1"/>
</dbReference>
<dbReference type="Gene3D" id="2.40.30.30">
    <property type="entry name" value="Riboflavin kinase-like"/>
    <property type="match status" value="1"/>
</dbReference>
<evidence type="ECO:0000256" key="1">
    <source>
        <dbReference type="ARBA" id="ARBA00003572"/>
    </source>
</evidence>
<proteinExistence type="inferred from homology"/>
<dbReference type="InterPro" id="IPR023468">
    <property type="entry name" value="Riboflavin_kinase"/>
</dbReference>
<reference evidence="16 17" key="2">
    <citation type="submission" date="2015-05" db="EMBL/GenBank/DDBJ databases">
        <title>Distinctive expansion of gene families associated with plant cell wall degradation and secondary metabolism in the genomes of grapevine trunk pathogens.</title>
        <authorList>
            <person name="Lawrence D.P."/>
            <person name="Travadon R."/>
            <person name="Rolshausen P.E."/>
            <person name="Baumgartner K."/>
        </authorList>
    </citation>
    <scope>NUCLEOTIDE SEQUENCE [LARGE SCALE GENOMIC DNA]</scope>
    <source>
        <strain evidence="16">DS831</strain>
    </source>
</reference>
<dbReference type="AlphaFoldDB" id="A0A0G2EU67"/>
<evidence type="ECO:0000256" key="6">
    <source>
        <dbReference type="ARBA" id="ARBA00022630"/>
    </source>
</evidence>
<dbReference type="InterPro" id="IPR015865">
    <property type="entry name" value="Riboflavin_kinase_bac/euk"/>
</dbReference>
<gene>
    <name evidence="16" type="ORF">UCDDS831_g01862</name>
</gene>
<keyword evidence="6" id="KW-0285">Flavoprotein</keyword>
<comment type="caution">
    <text evidence="16">The sequence shown here is derived from an EMBL/GenBank/DDBJ whole genome shotgun (WGS) entry which is preliminary data.</text>
</comment>
<evidence type="ECO:0000256" key="14">
    <source>
        <dbReference type="SAM" id="MobiDB-lite"/>
    </source>
</evidence>
<evidence type="ECO:0000313" key="17">
    <source>
        <dbReference type="Proteomes" id="UP000034182"/>
    </source>
</evidence>
<comment type="similarity">
    <text evidence="3">Belongs to the flavokinase family.</text>
</comment>
<comment type="function">
    <text evidence="1">Catalyzes the phosphorylation of riboflavin (vitamin B2) to form flavin mononucleotide (FMN) coenzyme.</text>
</comment>
<sequence length="242" mass="26075">MRPDGPRDPIAGPDVPEPPFPLKLGGKVIKGFGRGSKELGIPTANIPLAGLSVGGHDDLESGIYYGWAGLDFVSNDPSDGSVSPTNTTNGTSNSSSGASITSKVKNAVGTALFGSTADDNVSQSEAQQQQEGEGSRIHPMVMSVGWNPFYKNSVRSVEVHIMHDFRGRDFYGSRLNLVILGFIRPEFDYVSKESLIDDIRTDIEVAAKSLERPAYAEVKRDPFLVDFPKDDEGRSLKDDVAS</sequence>
<keyword evidence="11" id="KW-0067">ATP-binding</keyword>
<comment type="pathway">
    <text evidence="2">Cofactor biosynthesis; FMN biosynthesis; FMN from riboflavin (ATP route): step 1/1.</text>
</comment>
<dbReference type="GO" id="GO:0009231">
    <property type="term" value="P:riboflavin biosynthetic process"/>
    <property type="evidence" value="ECO:0007669"/>
    <property type="project" value="InterPro"/>
</dbReference>
<feature type="region of interest" description="Disordered" evidence="14">
    <location>
        <begin position="118"/>
        <end position="137"/>
    </location>
</feature>
<dbReference type="EMBL" id="LAQI01000035">
    <property type="protein sequence ID" value="KKY25769.1"/>
    <property type="molecule type" value="Genomic_DNA"/>
</dbReference>
<dbReference type="SUPFAM" id="SSF82114">
    <property type="entry name" value="Riboflavin kinase-like"/>
    <property type="match status" value="1"/>
</dbReference>